<evidence type="ECO:0000313" key="10">
    <source>
        <dbReference type="Proteomes" id="UP000185473"/>
    </source>
</evidence>
<dbReference type="SUPFAM" id="SSF55031">
    <property type="entry name" value="Bacterial exopeptidase dimerisation domain"/>
    <property type="match status" value="1"/>
</dbReference>
<keyword evidence="3" id="KW-0645">Protease</keyword>
<accession>A0A1L6RBF9</accession>
<keyword evidence="4" id="KW-0479">Metal-binding</keyword>
<dbReference type="InterPro" id="IPR010964">
    <property type="entry name" value="M20A_pepV-rel"/>
</dbReference>
<dbReference type="InterPro" id="IPR050072">
    <property type="entry name" value="Peptidase_M20A"/>
</dbReference>
<evidence type="ECO:0000256" key="4">
    <source>
        <dbReference type="ARBA" id="ARBA00022723"/>
    </source>
</evidence>
<dbReference type="GO" id="GO:0008270">
    <property type="term" value="F:zinc ion binding"/>
    <property type="evidence" value="ECO:0007669"/>
    <property type="project" value="InterPro"/>
</dbReference>
<dbReference type="STRING" id="1631871.FOL01_0953"/>
<dbReference type="InterPro" id="IPR002933">
    <property type="entry name" value="Peptidase_M20"/>
</dbReference>
<evidence type="ECO:0000256" key="2">
    <source>
        <dbReference type="ARBA" id="ARBA00006247"/>
    </source>
</evidence>
<dbReference type="PANTHER" id="PTHR43808">
    <property type="entry name" value="ACETYLORNITHINE DEACETYLASE"/>
    <property type="match status" value="1"/>
</dbReference>
<dbReference type="Gene3D" id="3.30.70.360">
    <property type="match status" value="2"/>
</dbReference>
<evidence type="ECO:0000313" key="9">
    <source>
        <dbReference type="EMBL" id="APS41812.1"/>
    </source>
</evidence>
<dbReference type="PANTHER" id="PTHR43808:SF31">
    <property type="entry name" value="N-ACETYL-L-CITRULLINE DEACETYLASE"/>
    <property type="match status" value="1"/>
</dbReference>
<dbReference type="OrthoDB" id="2151020at2"/>
<comment type="cofactor">
    <cofactor evidence="1">
        <name>Zn(2+)</name>
        <dbReference type="ChEBI" id="CHEBI:29105"/>
    </cofactor>
</comment>
<evidence type="ECO:0000256" key="6">
    <source>
        <dbReference type="ARBA" id="ARBA00022833"/>
    </source>
</evidence>
<dbReference type="EMBL" id="CP014332">
    <property type="protein sequence ID" value="APS41812.1"/>
    <property type="molecule type" value="Genomic_DNA"/>
</dbReference>
<dbReference type="GO" id="GO:0008777">
    <property type="term" value="F:acetylornithine deacetylase activity"/>
    <property type="evidence" value="ECO:0007669"/>
    <property type="project" value="TreeGrafter"/>
</dbReference>
<dbReference type="RefSeq" id="WP_075269639.1">
    <property type="nucleotide sequence ID" value="NZ_CP014332.1"/>
</dbReference>
<keyword evidence="8" id="KW-0482">Metalloprotease</keyword>
<proteinExistence type="inferred from homology"/>
<name>A0A1L6RBF9_9LACO</name>
<gene>
    <name evidence="9" type="ORF">FOL01_0953</name>
</gene>
<protein>
    <submittedName>
        <fullName evidence="9">Acetylornithine deacetylase/Succinyl-diaminopimelate desuccinylase and related deacylase</fullName>
    </submittedName>
</protein>
<dbReference type="KEGG" id="wjo:FOL01_0953"/>
<evidence type="ECO:0000256" key="1">
    <source>
        <dbReference type="ARBA" id="ARBA00001947"/>
    </source>
</evidence>
<dbReference type="GO" id="GO:0016805">
    <property type="term" value="F:dipeptidase activity"/>
    <property type="evidence" value="ECO:0007669"/>
    <property type="project" value="UniProtKB-KW"/>
</dbReference>
<dbReference type="Gene3D" id="3.40.630.10">
    <property type="entry name" value="Zn peptidases"/>
    <property type="match status" value="1"/>
</dbReference>
<keyword evidence="10" id="KW-1185">Reference proteome</keyword>
<dbReference type="GO" id="GO:0006526">
    <property type="term" value="P:L-arginine biosynthetic process"/>
    <property type="evidence" value="ECO:0007669"/>
    <property type="project" value="TreeGrafter"/>
</dbReference>
<keyword evidence="5" id="KW-0378">Hydrolase</keyword>
<comment type="similarity">
    <text evidence="2">Belongs to the peptidase M20A family.</text>
</comment>
<dbReference type="SUPFAM" id="SSF53187">
    <property type="entry name" value="Zn-dependent exopeptidases"/>
    <property type="match status" value="1"/>
</dbReference>
<evidence type="ECO:0000256" key="8">
    <source>
        <dbReference type="ARBA" id="ARBA00023049"/>
    </source>
</evidence>
<dbReference type="NCBIfam" id="TIGR01887">
    <property type="entry name" value="dipeptidaselike"/>
    <property type="match status" value="1"/>
</dbReference>
<dbReference type="Proteomes" id="UP000185473">
    <property type="component" value="Chromosome"/>
</dbReference>
<reference evidence="9 10" key="1">
    <citation type="submission" date="2016-02" db="EMBL/GenBank/DDBJ databases">
        <title>Complete Genome Sequence of Weissella jogaejeotgali FOL01.</title>
        <authorList>
            <person name="Lee J.-H."/>
            <person name="Ku H.-J."/>
        </authorList>
    </citation>
    <scope>NUCLEOTIDE SEQUENCE [LARGE SCALE GENOMIC DNA]</scope>
    <source>
        <strain evidence="9 10">FOL01</strain>
    </source>
</reference>
<dbReference type="InterPro" id="IPR036264">
    <property type="entry name" value="Bact_exopeptidase_dim_dom"/>
</dbReference>
<dbReference type="AlphaFoldDB" id="A0A1L6RBF9"/>
<sequence length="472" mass="51376">MGTINVATYHDAWLNDLTELLKIPSVREDALASTEAPYGPGPKAALDFMMSIAKRDGFEKIGTVGNRAGYIYIGPEDDPEPIGVIVHVDVVPVNDIDQWQTDPFTPVIKADNHIYARGADDMKSAVMLTYYAIKAIQDAHLPLKHQIRFIIGTDEESEWADMHQYFAEEGALQYGFSPDGAADLSYGEKGISQLDLYFDATNPENTTIQLINFKSGSATNVLPGFAEATFSGIPTNSLQESFEQYCQTENITGELKQKDNQTTLTVQGVATHAARPETGKNAATYLANFLTQYDFEGNAANFLQFIGQKLHKDPYGEQSGYGKAEPKLGKTSQNIGITDFIVNKTGHINLNFRHSLAFDEADTVSQILSDEPWLTKIIRDPAGVVPHYVGKDNQLVKLLADAYESVTGKAPDQGVNGGASFGRLMSSGVGFGVIPTDEPSTAHGANESFNLSNYESGMKLLIAEILALSDNL</sequence>
<keyword evidence="6" id="KW-0862">Zinc</keyword>
<keyword evidence="7" id="KW-0224">Dipeptidase</keyword>
<dbReference type="Pfam" id="PF01546">
    <property type="entry name" value="Peptidase_M20"/>
    <property type="match status" value="1"/>
</dbReference>
<evidence type="ECO:0000256" key="7">
    <source>
        <dbReference type="ARBA" id="ARBA00022997"/>
    </source>
</evidence>
<dbReference type="GO" id="GO:0006508">
    <property type="term" value="P:proteolysis"/>
    <property type="evidence" value="ECO:0007669"/>
    <property type="project" value="UniProtKB-KW"/>
</dbReference>
<evidence type="ECO:0000256" key="5">
    <source>
        <dbReference type="ARBA" id="ARBA00022801"/>
    </source>
</evidence>
<evidence type="ECO:0000256" key="3">
    <source>
        <dbReference type="ARBA" id="ARBA00022670"/>
    </source>
</evidence>
<organism evidence="9 10">
    <name type="scientific">Weissella jogaejeotgali</name>
    <dbReference type="NCBI Taxonomy" id="1631871"/>
    <lineage>
        <taxon>Bacteria</taxon>
        <taxon>Bacillati</taxon>
        <taxon>Bacillota</taxon>
        <taxon>Bacilli</taxon>
        <taxon>Lactobacillales</taxon>
        <taxon>Lactobacillaceae</taxon>
        <taxon>Weissella</taxon>
    </lineage>
</organism>
<dbReference type="GO" id="GO:0008237">
    <property type="term" value="F:metallopeptidase activity"/>
    <property type="evidence" value="ECO:0007669"/>
    <property type="project" value="UniProtKB-KW"/>
</dbReference>